<keyword evidence="3" id="KW-1185">Reference proteome</keyword>
<evidence type="ECO:0000313" key="2">
    <source>
        <dbReference type="Ensembl" id="ENSRFEP00010012582.1"/>
    </source>
</evidence>
<dbReference type="AlphaFoldDB" id="A0A671EQC1"/>
<protein>
    <submittedName>
        <fullName evidence="2">Uncharacterized protein</fullName>
    </submittedName>
</protein>
<evidence type="ECO:0000313" key="3">
    <source>
        <dbReference type="Proteomes" id="UP000472240"/>
    </source>
</evidence>
<name>A0A671EQC1_RHIFE</name>
<accession>A0A671EQC1</accession>
<reference evidence="2 3" key="2">
    <citation type="journal article" date="2018" name="Annu Rev Anim Biosci">
        <title>Bat Biology, Genomes, and the Bat1K Project: To Generate Chromosome-Level Genomes for All Living Bat Species.</title>
        <authorList>
            <person name="Teeling E.C."/>
            <person name="Vernes S.C."/>
            <person name="Davalos L.M."/>
            <person name="Ray D.A."/>
            <person name="Gilbert M.T.P."/>
            <person name="Myers E."/>
        </authorList>
    </citation>
    <scope>NUCLEOTIDE SEQUENCE</scope>
</reference>
<feature type="transmembrane region" description="Helical" evidence="1">
    <location>
        <begin position="6"/>
        <end position="25"/>
    </location>
</feature>
<dbReference type="InParanoid" id="A0A671EQC1"/>
<keyword evidence="1" id="KW-0472">Membrane</keyword>
<organism evidence="2 3">
    <name type="scientific">Rhinolophus ferrumequinum</name>
    <name type="common">Greater horseshoe bat</name>
    <dbReference type="NCBI Taxonomy" id="59479"/>
    <lineage>
        <taxon>Eukaryota</taxon>
        <taxon>Metazoa</taxon>
        <taxon>Chordata</taxon>
        <taxon>Craniata</taxon>
        <taxon>Vertebrata</taxon>
        <taxon>Euteleostomi</taxon>
        <taxon>Mammalia</taxon>
        <taxon>Eutheria</taxon>
        <taxon>Laurasiatheria</taxon>
        <taxon>Chiroptera</taxon>
        <taxon>Yinpterochiroptera</taxon>
        <taxon>Rhinolophoidea</taxon>
        <taxon>Rhinolophidae</taxon>
        <taxon>Rhinolophinae</taxon>
        <taxon>Rhinolophus</taxon>
    </lineage>
</organism>
<dbReference type="Proteomes" id="UP000472240">
    <property type="component" value="Chromosome 3"/>
</dbReference>
<keyword evidence="1" id="KW-1133">Transmembrane helix</keyword>
<reference evidence="3" key="3">
    <citation type="submission" date="2018-12" db="EMBL/GenBank/DDBJ databases">
        <title>G10K-VGP greater horseshoe bat female genome, primary haplotype.</title>
        <authorList>
            <person name="Teeling E."/>
            <person name="Myers G."/>
            <person name="Vernes S."/>
            <person name="Pippel M."/>
            <person name="Winkler S."/>
            <person name="Fedrigo O."/>
            <person name="Rhie A."/>
            <person name="Koren S."/>
            <person name="Phillippy A."/>
            <person name="Lewin H."/>
            <person name="Damas J."/>
            <person name="Howe K."/>
            <person name="Mountcastle J."/>
            <person name="Jarvis E.D."/>
        </authorList>
    </citation>
    <scope>NUCLEOTIDE SEQUENCE [LARGE SCALE GENOMIC DNA]</scope>
</reference>
<proteinExistence type="predicted"/>
<dbReference type="GeneTree" id="ENSGT01150000287662"/>
<reference evidence="2" key="5">
    <citation type="submission" date="2025-09" db="UniProtKB">
        <authorList>
            <consortium name="Ensembl"/>
        </authorList>
    </citation>
    <scope>IDENTIFICATION</scope>
</reference>
<evidence type="ECO:0000256" key="1">
    <source>
        <dbReference type="SAM" id="Phobius"/>
    </source>
</evidence>
<dbReference type="OMA" id="PNNHPRP"/>
<sequence length="82" mass="9507">TGHNNFSSYFLYFFLSFYISFLHLLTPNRPKITHCILLCQSHSTSNGSYSHPNTLKLHRSYSPNNHPRPYILNTVLPGKLKL</sequence>
<reference evidence="2 3" key="1">
    <citation type="journal article" date="2015" name="Annu Rev Anim Biosci">
        <title>The Genome 10K Project: a way forward.</title>
        <authorList>
            <person name="Koepfli K.P."/>
            <person name="Paten B."/>
            <person name="O'Brien S.J."/>
            <person name="Koepfli K.P."/>
            <person name="Paten B."/>
            <person name="Antunes A."/>
            <person name="Belov K."/>
            <person name="Bustamante C."/>
            <person name="Castoe T.A."/>
            <person name="Clawson H."/>
            <person name="Crawford A.J."/>
            <person name="Diekhans M."/>
            <person name="Distel D."/>
            <person name="Durbin R."/>
            <person name="Earl D."/>
            <person name="Fujita M.K."/>
            <person name="Gamble T."/>
            <person name="Georges A."/>
            <person name="Gemmell N."/>
            <person name="Gilbert M.T."/>
            <person name="Graves J.M."/>
            <person name="Green R.E."/>
            <person name="Hickey G."/>
            <person name="Jarvis E.D."/>
            <person name="Johnson W."/>
            <person name="Komissarov A."/>
            <person name="Korf I."/>
            <person name="Kuhn R."/>
            <person name="Larkin D.M."/>
            <person name="Lewin H."/>
            <person name="Lopez J.V."/>
            <person name="Ma J."/>
            <person name="Marques-Bonet T."/>
            <person name="Miller W."/>
            <person name="Murphy R."/>
            <person name="Pevzner P."/>
            <person name="Shapiro B."/>
            <person name="Steiner C."/>
            <person name="Tamazian G."/>
            <person name="Venkatesh B."/>
            <person name="Wang J."/>
            <person name="Wayne R."/>
            <person name="Wiley E."/>
            <person name="Yang H."/>
            <person name="Zhang G."/>
            <person name="Haussler D."/>
            <person name="Ryder O."/>
            <person name="O'Brien S.J."/>
        </authorList>
    </citation>
    <scope>NUCLEOTIDE SEQUENCE</scope>
</reference>
<dbReference type="Ensembl" id="ENSRFET00010013763.1">
    <property type="protein sequence ID" value="ENSRFEP00010012582.1"/>
    <property type="gene ID" value="ENSRFEG00010008558.1"/>
</dbReference>
<reference evidence="2" key="4">
    <citation type="submission" date="2025-08" db="UniProtKB">
        <authorList>
            <consortium name="Ensembl"/>
        </authorList>
    </citation>
    <scope>IDENTIFICATION</scope>
</reference>
<keyword evidence="1" id="KW-0812">Transmembrane</keyword>